<dbReference type="InterPro" id="IPR022924">
    <property type="entry name" value="Cardiolipin_synthase"/>
</dbReference>
<sequence length="473" mass="53041">MAISLNIFSLVVVPLFYAVGVAFALVAMSQERSSQGAVAWTVALVAMPFISVPLFVVFGGWRFSGYVKKFRTQLAETPIDRDLLPNPLRLTADDLGAMQVIEKLARFSFTRGNDVDLLIDADETYAALFDSIDRATRSILMQFYIINDDEVGRDFARRLIRAAERGVEIRLLYDEIGCNKTPEAYFARLRSGGVSVSPFGSATRMGKRFQINFRNHRKIAVFDAEIGFTGGLNIGDEYLGKSKGLRRWRDTYVRFTGPTVKAAQFSFLEDWHWATGEQLDLDWSIPTIEEDAQTALFLATGPADKDATFKLFVVQAINAAKESIWIATPYFVPDEEVMTALHLAVMRGVEVRLLVPETSDQWIVGLACHAWIDRALRNGAGVHRYQPGFLHQKVMLIDDRFSSIGSGNMDNRSFCLNFEASLLVLDEEFARKTKAMLERDFERSAPMPAGHLAGRPLLFRLMVNLARLASPLL</sequence>
<feature type="transmembrane region" description="Helical" evidence="12">
    <location>
        <begin position="7"/>
        <end position="26"/>
    </location>
</feature>
<dbReference type="GO" id="GO:0005886">
    <property type="term" value="C:plasma membrane"/>
    <property type="evidence" value="ECO:0007669"/>
    <property type="project" value="UniProtKB-SubCell"/>
</dbReference>
<dbReference type="SUPFAM" id="SSF56024">
    <property type="entry name" value="Phospholipase D/nuclease"/>
    <property type="match status" value="2"/>
</dbReference>
<dbReference type="OrthoDB" id="9762009at2"/>
<protein>
    <recommendedName>
        <fullName evidence="11">Cardiolipin synthase</fullName>
        <ecNumber evidence="11">2.7.8.-</ecNumber>
    </recommendedName>
</protein>
<keyword evidence="9 12" id="KW-1133">Transmembrane helix</keyword>
<keyword evidence="5" id="KW-0964">Secreted</keyword>
<keyword evidence="4" id="KW-1003">Cell membrane</keyword>
<dbReference type="InterPro" id="IPR001736">
    <property type="entry name" value="PLipase_D/transphosphatidylase"/>
</dbReference>
<comment type="subcellular location">
    <subcellularLocation>
        <location evidence="2">Cell membrane</location>
    </subcellularLocation>
    <subcellularLocation>
        <location evidence="3">Secreted</location>
    </subcellularLocation>
</comment>
<organism evidence="14 15">
    <name type="scientific">Hoeflea halophila</name>
    <dbReference type="NCBI Taxonomy" id="714899"/>
    <lineage>
        <taxon>Bacteria</taxon>
        <taxon>Pseudomonadati</taxon>
        <taxon>Pseudomonadota</taxon>
        <taxon>Alphaproteobacteria</taxon>
        <taxon>Hyphomicrobiales</taxon>
        <taxon>Rhizobiaceae</taxon>
        <taxon>Hoeflea</taxon>
    </lineage>
</organism>
<keyword evidence="7 12" id="KW-0812">Transmembrane</keyword>
<dbReference type="Proteomes" id="UP000219465">
    <property type="component" value="Unassembled WGS sequence"/>
</dbReference>
<dbReference type="GO" id="GO:0008808">
    <property type="term" value="F:cardiolipin synthase activity"/>
    <property type="evidence" value="ECO:0007669"/>
    <property type="project" value="UniProtKB-UniRule"/>
</dbReference>
<comment type="function">
    <text evidence="1">Could be a virulence factor.</text>
</comment>
<evidence type="ECO:0000256" key="2">
    <source>
        <dbReference type="ARBA" id="ARBA00004236"/>
    </source>
</evidence>
<feature type="transmembrane region" description="Helical" evidence="12">
    <location>
        <begin position="38"/>
        <end position="61"/>
    </location>
</feature>
<dbReference type="GO" id="GO:0032049">
    <property type="term" value="P:cardiolipin biosynthetic process"/>
    <property type="evidence" value="ECO:0007669"/>
    <property type="project" value="UniProtKB-UniRule"/>
</dbReference>
<accession>A0A286HS47</accession>
<dbReference type="EMBL" id="OCPC01000001">
    <property type="protein sequence ID" value="SOE10601.1"/>
    <property type="molecule type" value="Genomic_DNA"/>
</dbReference>
<evidence type="ECO:0000259" key="13">
    <source>
        <dbReference type="PROSITE" id="PS50035"/>
    </source>
</evidence>
<dbReference type="AlphaFoldDB" id="A0A286HS47"/>
<feature type="domain" description="PLD phosphodiesterase" evidence="13">
    <location>
        <begin position="211"/>
        <end position="238"/>
    </location>
</feature>
<evidence type="ECO:0000256" key="7">
    <source>
        <dbReference type="ARBA" id="ARBA00022692"/>
    </source>
</evidence>
<evidence type="ECO:0000256" key="9">
    <source>
        <dbReference type="ARBA" id="ARBA00022989"/>
    </source>
</evidence>
<dbReference type="PANTHER" id="PTHR21248:SF22">
    <property type="entry name" value="PHOSPHOLIPASE D"/>
    <property type="match status" value="1"/>
</dbReference>
<evidence type="ECO:0000256" key="1">
    <source>
        <dbReference type="ARBA" id="ARBA00003145"/>
    </source>
</evidence>
<dbReference type="SMART" id="SM00155">
    <property type="entry name" value="PLDc"/>
    <property type="match status" value="2"/>
</dbReference>
<keyword evidence="8" id="KW-0677">Repeat</keyword>
<evidence type="ECO:0000313" key="15">
    <source>
        <dbReference type="Proteomes" id="UP000219465"/>
    </source>
</evidence>
<keyword evidence="15" id="KW-1185">Reference proteome</keyword>
<dbReference type="EC" id="2.7.8.-" evidence="11"/>
<keyword evidence="10 12" id="KW-0472">Membrane</keyword>
<evidence type="ECO:0000256" key="6">
    <source>
        <dbReference type="ARBA" id="ARBA00022679"/>
    </source>
</evidence>
<evidence type="ECO:0000256" key="8">
    <source>
        <dbReference type="ARBA" id="ARBA00022737"/>
    </source>
</evidence>
<name>A0A286HS47_9HYPH</name>
<gene>
    <name evidence="14" type="ORF">SAMN05877838_0788</name>
</gene>
<dbReference type="InterPro" id="IPR025202">
    <property type="entry name" value="PLD-like_dom"/>
</dbReference>
<dbReference type="Gene3D" id="3.30.870.10">
    <property type="entry name" value="Endonuclease Chain A"/>
    <property type="match status" value="2"/>
</dbReference>
<proteinExistence type="predicted"/>
<evidence type="ECO:0000313" key="14">
    <source>
        <dbReference type="EMBL" id="SOE10601.1"/>
    </source>
</evidence>
<reference evidence="15" key="1">
    <citation type="submission" date="2017-08" db="EMBL/GenBank/DDBJ databases">
        <authorList>
            <person name="Varghese N."/>
            <person name="Submissions S."/>
        </authorList>
    </citation>
    <scope>NUCLEOTIDE SEQUENCE [LARGE SCALE GENOMIC DNA]</scope>
    <source>
        <strain evidence="15">KCTC 23107</strain>
    </source>
</reference>
<dbReference type="PANTHER" id="PTHR21248">
    <property type="entry name" value="CARDIOLIPIN SYNTHASE"/>
    <property type="match status" value="1"/>
</dbReference>
<evidence type="ECO:0000256" key="5">
    <source>
        <dbReference type="ARBA" id="ARBA00022525"/>
    </source>
</evidence>
<evidence type="ECO:0000256" key="11">
    <source>
        <dbReference type="NCBIfam" id="TIGR04265"/>
    </source>
</evidence>
<dbReference type="PROSITE" id="PS50035">
    <property type="entry name" value="PLD"/>
    <property type="match status" value="2"/>
</dbReference>
<dbReference type="Pfam" id="PF13091">
    <property type="entry name" value="PLDc_2"/>
    <property type="match status" value="2"/>
</dbReference>
<evidence type="ECO:0000256" key="10">
    <source>
        <dbReference type="ARBA" id="ARBA00023136"/>
    </source>
</evidence>
<evidence type="ECO:0000256" key="4">
    <source>
        <dbReference type="ARBA" id="ARBA00022475"/>
    </source>
</evidence>
<keyword evidence="6" id="KW-0808">Transferase</keyword>
<evidence type="ECO:0000256" key="12">
    <source>
        <dbReference type="SAM" id="Phobius"/>
    </source>
</evidence>
<dbReference type="NCBIfam" id="TIGR04265">
    <property type="entry name" value="bac_cardiolipin"/>
    <property type="match status" value="1"/>
</dbReference>
<dbReference type="GO" id="GO:0005576">
    <property type="term" value="C:extracellular region"/>
    <property type="evidence" value="ECO:0007669"/>
    <property type="project" value="UniProtKB-SubCell"/>
</dbReference>
<evidence type="ECO:0000256" key="3">
    <source>
        <dbReference type="ARBA" id="ARBA00004613"/>
    </source>
</evidence>
<feature type="domain" description="PLD phosphodiesterase" evidence="13">
    <location>
        <begin position="386"/>
        <end position="413"/>
    </location>
</feature>
<dbReference type="RefSeq" id="WP_097105238.1">
    <property type="nucleotide sequence ID" value="NZ_OCPC01000001.1"/>
</dbReference>